<keyword evidence="1" id="KW-1133">Transmembrane helix</keyword>
<dbReference type="Proteomes" id="UP000594800">
    <property type="component" value="Chromosome"/>
</dbReference>
<reference evidence="2 3" key="1">
    <citation type="submission" date="2020-11" db="EMBL/GenBank/DDBJ databases">
        <title>Description of Pontivivens ytuae sp. nov. isolated from deep sea sediment of Mariana Trench.</title>
        <authorList>
            <person name="Wang Z."/>
            <person name="Sun Q.-L."/>
            <person name="Xu X.-D."/>
            <person name="Tang Y.-Z."/>
            <person name="Zhang J."/>
        </authorList>
    </citation>
    <scope>NUCLEOTIDE SEQUENCE [LARGE SCALE GENOMIC DNA]</scope>
    <source>
        <strain evidence="2 3">MT2928</strain>
    </source>
</reference>
<feature type="transmembrane region" description="Helical" evidence="1">
    <location>
        <begin position="162"/>
        <end position="186"/>
    </location>
</feature>
<keyword evidence="1" id="KW-0472">Membrane</keyword>
<organism evidence="2 3">
    <name type="scientific">Pontivivens ytuae</name>
    <dbReference type="NCBI Taxonomy" id="2789856"/>
    <lineage>
        <taxon>Bacteria</taxon>
        <taxon>Pseudomonadati</taxon>
        <taxon>Pseudomonadota</taxon>
        <taxon>Alphaproteobacteria</taxon>
        <taxon>Rhodobacterales</taxon>
        <taxon>Paracoccaceae</taxon>
        <taxon>Pontivivens</taxon>
    </lineage>
</organism>
<sequence length="196" mass="21694">MKFSQQGRLVVLLFGLVLMIGLSIFATLCDETRLHILCKFQDLISPSAFVLHTQYGFLVLAAWLFGWRSVLMLAPVIVLVSFVLDQQLLLKIEVALLYVVLLISAPTVFSLFRLGTDHAIPFDRLKLHWRFLLAGGVLSAVLCTMLSAMVGDLMSRDGAQAATMLSAMAGKIIGLFAALALIWLVFRTMALLRRVI</sequence>
<evidence type="ECO:0000313" key="3">
    <source>
        <dbReference type="Proteomes" id="UP000594800"/>
    </source>
</evidence>
<protein>
    <submittedName>
        <fullName evidence="2">Uncharacterized protein</fullName>
    </submittedName>
</protein>
<feature type="transmembrane region" description="Helical" evidence="1">
    <location>
        <begin position="70"/>
        <end position="89"/>
    </location>
</feature>
<evidence type="ECO:0000256" key="1">
    <source>
        <dbReference type="SAM" id="Phobius"/>
    </source>
</evidence>
<feature type="transmembrane region" description="Helical" evidence="1">
    <location>
        <begin position="48"/>
        <end position="65"/>
    </location>
</feature>
<accession>A0A7S9QD92</accession>
<dbReference type="EMBL" id="CP064942">
    <property type="protein sequence ID" value="QPH54142.1"/>
    <property type="molecule type" value="Genomic_DNA"/>
</dbReference>
<keyword evidence="3" id="KW-1185">Reference proteome</keyword>
<dbReference type="KEGG" id="poz:I0K15_20615"/>
<proteinExistence type="predicted"/>
<feature type="transmembrane region" description="Helical" evidence="1">
    <location>
        <begin position="95"/>
        <end position="115"/>
    </location>
</feature>
<evidence type="ECO:0000313" key="2">
    <source>
        <dbReference type="EMBL" id="QPH54142.1"/>
    </source>
</evidence>
<feature type="transmembrane region" description="Helical" evidence="1">
    <location>
        <begin position="9"/>
        <end position="28"/>
    </location>
</feature>
<dbReference type="AlphaFoldDB" id="A0A7S9QD92"/>
<dbReference type="RefSeq" id="WP_196103351.1">
    <property type="nucleotide sequence ID" value="NZ_CP064942.1"/>
</dbReference>
<keyword evidence="1" id="KW-0812">Transmembrane</keyword>
<name>A0A7S9QD92_9RHOB</name>
<gene>
    <name evidence="2" type="ORF">I0K15_20615</name>
</gene>
<feature type="transmembrane region" description="Helical" evidence="1">
    <location>
        <begin position="127"/>
        <end position="150"/>
    </location>
</feature>